<dbReference type="InterPro" id="IPR029038">
    <property type="entry name" value="MetRS_Zn"/>
</dbReference>
<dbReference type="InterPro" id="IPR011989">
    <property type="entry name" value="ARM-like"/>
</dbReference>
<feature type="repeat" description="HEAT" evidence="15">
    <location>
        <begin position="171"/>
        <end position="208"/>
    </location>
</feature>
<keyword evidence="7" id="KW-0677">Repeat</keyword>
<dbReference type="GO" id="GO:0000226">
    <property type="term" value="P:microtubule cytoskeleton organization"/>
    <property type="evidence" value="ECO:0007669"/>
    <property type="project" value="UniProtKB-ARBA"/>
</dbReference>
<keyword evidence="5" id="KW-0963">Cytoplasm</keyword>
<dbReference type="Gene3D" id="2.20.28.20">
    <property type="entry name" value="Methionyl-tRNA synthetase, Zn-domain"/>
    <property type="match status" value="1"/>
</dbReference>
<dbReference type="SUPFAM" id="SSF52374">
    <property type="entry name" value="Nucleotidylyl transferase"/>
    <property type="match status" value="1"/>
</dbReference>
<evidence type="ECO:0000256" key="10">
    <source>
        <dbReference type="ARBA" id="ARBA00022917"/>
    </source>
</evidence>
<dbReference type="InterPro" id="IPR014758">
    <property type="entry name" value="Met-tRNA_synth"/>
</dbReference>
<feature type="region of interest" description="Disordered" evidence="16">
    <location>
        <begin position="604"/>
        <end position="696"/>
    </location>
</feature>
<evidence type="ECO:0000256" key="11">
    <source>
        <dbReference type="ARBA" id="ARBA00023146"/>
    </source>
</evidence>
<evidence type="ECO:0000256" key="4">
    <source>
        <dbReference type="ARBA" id="ARBA00018335"/>
    </source>
</evidence>
<evidence type="ECO:0000256" key="5">
    <source>
        <dbReference type="ARBA" id="ARBA00022490"/>
    </source>
</evidence>
<dbReference type="GO" id="GO:0004825">
    <property type="term" value="F:methionine-tRNA ligase activity"/>
    <property type="evidence" value="ECO:0007669"/>
    <property type="project" value="UniProtKB-EC"/>
</dbReference>
<evidence type="ECO:0000256" key="7">
    <source>
        <dbReference type="ARBA" id="ARBA00022737"/>
    </source>
</evidence>
<dbReference type="SMART" id="SM01349">
    <property type="entry name" value="TOG"/>
    <property type="match status" value="4"/>
</dbReference>
<dbReference type="SMART" id="SM00991">
    <property type="entry name" value="WHEP-TRS"/>
    <property type="match status" value="2"/>
</dbReference>
<dbReference type="InterPro" id="IPR021133">
    <property type="entry name" value="HEAT_type_2"/>
</dbReference>
<protein>
    <recommendedName>
        <fullName evidence="4">Methionine--tRNA ligase, cytoplasmic</fullName>
        <ecNumber evidence="3">6.1.1.10</ecNumber>
    </recommendedName>
    <alternativeName>
        <fullName evidence="13">Methionyl-tRNA synthetase</fullName>
    </alternativeName>
</protein>
<dbReference type="PANTHER" id="PTHR45765">
    <property type="entry name" value="METHIONINE--TRNA LIGASE"/>
    <property type="match status" value="1"/>
</dbReference>
<dbReference type="GO" id="GO:0015631">
    <property type="term" value="F:tubulin binding"/>
    <property type="evidence" value="ECO:0007669"/>
    <property type="project" value="InterPro"/>
</dbReference>
<dbReference type="PANTHER" id="PTHR45765:SF1">
    <property type="entry name" value="METHIONINE--TRNA LIGASE, CYTOPLASMIC"/>
    <property type="match status" value="1"/>
</dbReference>
<organism evidence="18 19">
    <name type="scientific">Sipha flava</name>
    <name type="common">yellow sugarcane aphid</name>
    <dbReference type="NCBI Taxonomy" id="143950"/>
    <lineage>
        <taxon>Eukaryota</taxon>
        <taxon>Metazoa</taxon>
        <taxon>Ecdysozoa</taxon>
        <taxon>Arthropoda</taxon>
        <taxon>Hexapoda</taxon>
        <taxon>Insecta</taxon>
        <taxon>Pterygota</taxon>
        <taxon>Neoptera</taxon>
        <taxon>Paraneoptera</taxon>
        <taxon>Hemiptera</taxon>
        <taxon>Sternorrhyncha</taxon>
        <taxon>Aphidomorpha</taxon>
        <taxon>Aphidoidea</taxon>
        <taxon>Aphididae</taxon>
        <taxon>Sipha</taxon>
    </lineage>
</organism>
<dbReference type="GO" id="GO:0006431">
    <property type="term" value="P:methionyl-tRNA aminoacylation"/>
    <property type="evidence" value="ECO:0007669"/>
    <property type="project" value="InterPro"/>
</dbReference>
<keyword evidence="8" id="KW-0547">Nucleotide-binding</keyword>
<dbReference type="PROSITE" id="PS00178">
    <property type="entry name" value="AA_TRNA_LIGASE_I"/>
    <property type="match status" value="1"/>
</dbReference>
<dbReference type="Proteomes" id="UP000694846">
    <property type="component" value="Unplaced"/>
</dbReference>
<dbReference type="CDD" id="cd01200">
    <property type="entry name" value="WHEPGMRS_RNA"/>
    <property type="match status" value="1"/>
</dbReference>
<dbReference type="PROSITE" id="PS51185">
    <property type="entry name" value="WHEP_TRS_2"/>
    <property type="match status" value="1"/>
</dbReference>
<dbReference type="Pfam" id="PF12348">
    <property type="entry name" value="CLASP_N"/>
    <property type="match status" value="1"/>
</dbReference>
<dbReference type="CDD" id="cd00939">
    <property type="entry name" value="MetRS_RNA"/>
    <property type="match status" value="1"/>
</dbReference>
<feature type="compositionally biased region" description="Low complexity" evidence="16">
    <location>
        <begin position="634"/>
        <end position="654"/>
    </location>
</feature>
<comment type="catalytic activity">
    <reaction evidence="14">
        <text>tRNA(Met) + L-methionine + ATP = L-methionyl-tRNA(Met) + AMP + diphosphate</text>
        <dbReference type="Rhea" id="RHEA:13481"/>
        <dbReference type="Rhea" id="RHEA-COMP:9667"/>
        <dbReference type="Rhea" id="RHEA-COMP:9698"/>
        <dbReference type="ChEBI" id="CHEBI:30616"/>
        <dbReference type="ChEBI" id="CHEBI:33019"/>
        <dbReference type="ChEBI" id="CHEBI:57844"/>
        <dbReference type="ChEBI" id="CHEBI:78442"/>
        <dbReference type="ChEBI" id="CHEBI:78530"/>
        <dbReference type="ChEBI" id="CHEBI:456215"/>
        <dbReference type="EC" id="6.1.1.10"/>
    </reaction>
</comment>
<evidence type="ECO:0000256" key="13">
    <source>
        <dbReference type="ARBA" id="ARBA00030904"/>
    </source>
</evidence>
<feature type="compositionally biased region" description="Basic and acidic residues" evidence="16">
    <location>
        <begin position="617"/>
        <end position="629"/>
    </location>
</feature>
<dbReference type="Gene3D" id="1.10.287.10">
    <property type="entry name" value="S15/NS1, RNA-binding"/>
    <property type="match status" value="2"/>
</dbReference>
<dbReference type="PROSITE" id="PS50077">
    <property type="entry name" value="HEAT_REPEAT"/>
    <property type="match status" value="1"/>
</dbReference>
<dbReference type="CDD" id="cd07957">
    <property type="entry name" value="Anticodon_Ia_Met"/>
    <property type="match status" value="1"/>
</dbReference>
<accession>A0A8B8GQZ6</accession>
<dbReference type="GO" id="GO:0017101">
    <property type="term" value="C:aminoacyl-tRNA synthetase multienzyme complex"/>
    <property type="evidence" value="ECO:0007669"/>
    <property type="project" value="TreeGrafter"/>
</dbReference>
<dbReference type="InterPro" id="IPR023458">
    <property type="entry name" value="Met-tRNA_ligase_1"/>
</dbReference>
<evidence type="ECO:0000313" key="18">
    <source>
        <dbReference type="Proteomes" id="UP000694846"/>
    </source>
</evidence>
<dbReference type="Gene3D" id="1.10.730.10">
    <property type="entry name" value="Isoleucyl-tRNA Synthetase, Domain 1"/>
    <property type="match status" value="1"/>
</dbReference>
<comment type="subcellular location">
    <subcellularLocation>
        <location evidence="1">Cytoplasm</location>
        <location evidence="1">Cytoskeleton</location>
    </subcellularLocation>
</comment>
<evidence type="ECO:0000256" key="2">
    <source>
        <dbReference type="ARBA" id="ARBA00005594"/>
    </source>
</evidence>
<keyword evidence="10" id="KW-0648">Protein biosynthesis</keyword>
<evidence type="ECO:0000256" key="6">
    <source>
        <dbReference type="ARBA" id="ARBA00022598"/>
    </source>
</evidence>
<proteinExistence type="inferred from homology"/>
<feature type="compositionally biased region" description="Polar residues" evidence="16">
    <location>
        <begin position="665"/>
        <end position="680"/>
    </location>
</feature>
<feature type="domain" description="WHEP-TRS" evidence="17">
    <location>
        <begin position="2028"/>
        <end position="2084"/>
    </location>
</feature>
<dbReference type="EC" id="6.1.1.10" evidence="3"/>
<name>A0A8B8GQZ6_9HEMI</name>
<dbReference type="NCBIfam" id="TIGR00398">
    <property type="entry name" value="metG"/>
    <property type="match status" value="1"/>
</dbReference>
<dbReference type="Gene3D" id="1.25.10.10">
    <property type="entry name" value="Leucine-rich Repeat Variant"/>
    <property type="match status" value="4"/>
</dbReference>
<evidence type="ECO:0000256" key="16">
    <source>
        <dbReference type="SAM" id="MobiDB-lite"/>
    </source>
</evidence>
<dbReference type="InterPro" id="IPR014729">
    <property type="entry name" value="Rossmann-like_a/b/a_fold"/>
</dbReference>
<dbReference type="GO" id="GO:0005856">
    <property type="term" value="C:cytoskeleton"/>
    <property type="evidence" value="ECO:0007669"/>
    <property type="project" value="UniProtKB-SubCell"/>
</dbReference>
<dbReference type="Gene3D" id="3.40.50.620">
    <property type="entry name" value="HUPs"/>
    <property type="match status" value="1"/>
</dbReference>
<dbReference type="InterPro" id="IPR009080">
    <property type="entry name" value="tRNAsynth_Ia_anticodon-bd"/>
</dbReference>
<dbReference type="SUPFAM" id="SSF47323">
    <property type="entry name" value="Anticodon-binding domain of a subclass of class I aminoacyl-tRNA synthetases"/>
    <property type="match status" value="1"/>
</dbReference>
<gene>
    <name evidence="19" type="primary">LOC112693712</name>
</gene>
<keyword evidence="6" id="KW-0436">Ligase</keyword>
<dbReference type="InterPro" id="IPR034085">
    <property type="entry name" value="TOG"/>
</dbReference>
<dbReference type="SUPFAM" id="SSF48371">
    <property type="entry name" value="ARM repeat"/>
    <property type="match status" value="2"/>
</dbReference>
<dbReference type="SUPFAM" id="SSF57770">
    <property type="entry name" value="Methionyl-tRNA synthetase (MetRS), Zn-domain"/>
    <property type="match status" value="1"/>
</dbReference>
<dbReference type="FunFam" id="2.20.28.20:FF:000001">
    <property type="entry name" value="Methionine--tRNA ligase"/>
    <property type="match status" value="1"/>
</dbReference>
<evidence type="ECO:0000313" key="19">
    <source>
        <dbReference type="RefSeq" id="XP_025424687.1"/>
    </source>
</evidence>
<keyword evidence="11" id="KW-0030">Aminoacyl-tRNA synthetase</keyword>
<dbReference type="GO" id="GO:0005524">
    <property type="term" value="F:ATP binding"/>
    <property type="evidence" value="ECO:0007669"/>
    <property type="project" value="UniProtKB-KW"/>
</dbReference>
<evidence type="ECO:0000256" key="8">
    <source>
        <dbReference type="ARBA" id="ARBA00022741"/>
    </source>
</evidence>
<evidence type="ECO:0000256" key="12">
    <source>
        <dbReference type="ARBA" id="ARBA00023212"/>
    </source>
</evidence>
<dbReference type="GO" id="GO:0005829">
    <property type="term" value="C:cytosol"/>
    <property type="evidence" value="ECO:0007669"/>
    <property type="project" value="TreeGrafter"/>
</dbReference>
<dbReference type="InterPro" id="IPR024395">
    <property type="entry name" value="CLASP_N_dom"/>
</dbReference>
<dbReference type="InterPro" id="IPR001412">
    <property type="entry name" value="aa-tRNA-synth_I_CS"/>
</dbReference>
<keyword evidence="9" id="KW-0067">ATP-binding</keyword>
<evidence type="ECO:0000256" key="14">
    <source>
        <dbReference type="ARBA" id="ARBA00047364"/>
    </source>
</evidence>
<dbReference type="InterPro" id="IPR041872">
    <property type="entry name" value="Anticodon_Met"/>
</dbReference>
<sequence length="2091" mass="234903">MNMAAGSPQDLDGFLPLLSTSDIRMKVTVGGKLFTYLEEPSNSVECSDIGMFIDGIVQWLSNSNPKVTQYGIDIITQLITRMRTDFRPYISTVLPLAVDRLGDSKESIKVKALFLIMKLMECDTISPQSLFDKISANAFYHKNSNVKEGAMKLLLSTVEEFGANCIAISKIVPMIIKLLSDPNVQVRHKAFETLVDLYKHVGDKLRVDIQKKYTIPQGKMTDLMNKFDEAKAAGDLLPSAFVGLSLADDDETDRACMSAPRRIPGSVKRPGSFFPQNSTPLQRTGSVRKPNSASSASSHAGAVDEDTFVRSFEDVPSIQIFSVRDLDDTMKKLHESIQDGNEQWNKRVESLKKIRSLVITGATKYEEFFNNLRYLEHSFQTSVKDLRSQVVRETCITIAFLSQRLGIKFNHFAESIFSNLIDLIPNSAKVTASSGLVAIRFILEHTHAPRIIPILANSLGSKSKDIRRACCEFFDQILRTWPTQALERHITILQDSIKKGIADADSDARVLSRKSYWGFCEHFPEQGEVLLNKLEPAYRKVLLTNTGSSSCLPKSVMAESIKLPSRRPVTPQNNISMRSSSAIDLQAAQRAKARAQYAALARQKVNPMVSPQSVTKKSNDDLHQSDRVGRSRGRVSISQPTSRSGSPSSRFTFGQPKSRRGSSGIPRSQDTSREASPNRYSSLGSHSSSRRPPILPISRPIMAQKILMQSREAESALADALGSTTTGHKSPRKILGRSIDDHSDESETSSICSERSIDSHRRTSDSFYWNGSQHRLHKDIWENSSLDIEDIISNCESSNWNNRKEGLVSLQRYLQQGNIISELLLKRLTDIFTKMFMDSQTKVISLFLDALNELIVTHSQYLDHWLYILLAKLFNKGGSDILGSVHSKILKTMEIVRLSFPCDSQLTAVFKFLTDPTQTPNAKMKIFAMSYISKLAVTTDPGSAFPSAADGKKDYATLALTKMIGWTMGNNIKQGPELRRAAQESILALYSLNASQITLRLSQLPEEYQEAVSGLIKNRVRRSSVDQLMSPKYHSHNRQSPTNLASPPLQHDTTDNFNSEEIYKSLKQTTAEIQKYSLECHYTGERDTASYDSGISQMSVRTETDNHNLNGYKNGHTTATDGIIKILDDLDKDTLQLDYKQSNLNRLKELIRDGPVDVLVKNFKKIIKVVLKLLMDSEPIIREQAITLITNLVQKPEMVTCFHNFTELIILKVLNMCCDPCKPVVKVAEECSFALSVSLQPETVVRVITPLISAKEFPVNLMAIKMMTKLVDMYGSPPVASQMKEIMPGLLQGYDNPDSAVRKSAVFCMVSLHKVFGEQEFAPHISSLNGAKLKLLNLYIERAQQSSPTSPKTNSSMSLTVDLDEAELMNAKNSWVSKSCLKDLNKVNSVPVLPVKGEKNVLVTSALPYVNNVPHLGNIIGCVLSADVFARYCRLRGWNTLFISGTDEYGTATETKALEEKLTPQQICDKYFKIHSEIYKWFNISFDHFGRTTSDKQTEIVQSIFKEVHDNGYTTTASMEQLLCENCDRFLADRFVEGTCPLCKYEDARGDQCDGCGHLINATELIQPRCKVCQKTPVIRNSQQLFLNLPKVEAKLKDWVDKSGDNWSYNAKVITKSWMKDGLKERCITRDLKWGIPVPIEEFKSKVFYVWFDAPIGYMSMSAVYTLEWRKWWQPEIDTKVTYYQFMAKDNVPFHSVMFPACLFATECNYTFVNHIMATEYLNYEDGKFSKSRGIGVFGNDAQNTGLPADVFRFYLLFVRPESQDSSFSWGDLATKNNSELLNNLGNFCNRALAFLEKFFDCVIPEIQLGKDELTLLALVTRDVKEYISMLDKAKLRDGLRLILSISRHGNQYMQFQKPWVLVKGSCEDKIKAGTIIGLSCNLVCLIAIMLQPYMPQTVNIIGKQLNVDISTFLLNNFVSIFLQPGHKIGKPAPLFDKIDASVVNQLKSRFAGKQNSPEKETLLVPGLDLTQISSIEQMEEAISKQGDLVKSLKQGKAEKSEWEPYVKGLLEMKKSLEQMKIASNPISIDDLEKEISKQGDIVRKLKEAKVEKSELQPEINLLIQLKSKLSLVKGLPADNGPKKKQKQNKK</sequence>
<evidence type="ECO:0000259" key="17">
    <source>
        <dbReference type="PROSITE" id="PS51185"/>
    </source>
</evidence>
<dbReference type="Pfam" id="PF09334">
    <property type="entry name" value="tRNA-synt_1g"/>
    <property type="match status" value="1"/>
</dbReference>
<dbReference type="GeneID" id="112693712"/>
<dbReference type="Pfam" id="PF00458">
    <property type="entry name" value="WHEP-TRS"/>
    <property type="match status" value="2"/>
</dbReference>
<reference evidence="19" key="1">
    <citation type="submission" date="2025-08" db="UniProtKB">
        <authorList>
            <consortium name="RefSeq"/>
        </authorList>
    </citation>
    <scope>IDENTIFICATION</scope>
    <source>
        <tissue evidence="19">Whole body</tissue>
    </source>
</reference>
<dbReference type="SUPFAM" id="SSF47060">
    <property type="entry name" value="S15/NS1 RNA-binding domain"/>
    <property type="match status" value="2"/>
</dbReference>
<dbReference type="CDD" id="cd00814">
    <property type="entry name" value="MetRS_core"/>
    <property type="match status" value="1"/>
</dbReference>
<dbReference type="InterPro" id="IPR033911">
    <property type="entry name" value="MetRS_core"/>
</dbReference>
<feature type="region of interest" description="Disordered" evidence="16">
    <location>
        <begin position="1032"/>
        <end position="1052"/>
    </location>
</feature>
<evidence type="ECO:0000256" key="9">
    <source>
        <dbReference type="ARBA" id="ARBA00022840"/>
    </source>
</evidence>
<keyword evidence="18" id="KW-1185">Reference proteome</keyword>
<evidence type="ECO:0000256" key="3">
    <source>
        <dbReference type="ARBA" id="ARBA00012838"/>
    </source>
</evidence>
<dbReference type="InterPro" id="IPR048491">
    <property type="entry name" value="XMAP215_CLASP_TOG"/>
</dbReference>
<dbReference type="InterPro" id="IPR009068">
    <property type="entry name" value="uS15_NS1_RNA-bd_sf"/>
</dbReference>
<dbReference type="Pfam" id="PF21041">
    <property type="entry name" value="XMAP215_CLASP_TOG"/>
    <property type="match status" value="2"/>
</dbReference>
<feature type="region of interest" description="Disordered" evidence="16">
    <location>
        <begin position="266"/>
        <end position="300"/>
    </location>
</feature>
<dbReference type="PRINTS" id="PR01041">
    <property type="entry name" value="TRNASYNTHMET"/>
</dbReference>
<dbReference type="InterPro" id="IPR015413">
    <property type="entry name" value="Methionyl/Leucyl_tRNA_Synth"/>
</dbReference>
<dbReference type="HAMAP" id="MF_00098">
    <property type="entry name" value="Met_tRNA_synth_type1"/>
    <property type="match status" value="1"/>
</dbReference>
<evidence type="ECO:0000256" key="1">
    <source>
        <dbReference type="ARBA" id="ARBA00004245"/>
    </source>
</evidence>
<keyword evidence="12" id="KW-0206">Cytoskeleton</keyword>
<dbReference type="InterPro" id="IPR016024">
    <property type="entry name" value="ARM-type_fold"/>
</dbReference>
<feature type="region of interest" description="Disordered" evidence="16">
    <location>
        <begin position="718"/>
        <end position="756"/>
    </location>
</feature>
<dbReference type="InterPro" id="IPR000738">
    <property type="entry name" value="WHEP-TRS_dom"/>
</dbReference>
<feature type="compositionally biased region" description="Polar residues" evidence="16">
    <location>
        <begin position="274"/>
        <end position="291"/>
    </location>
</feature>
<comment type="similarity">
    <text evidence="2">Belongs to the class-I aminoacyl-tRNA synthetase family.</text>
</comment>
<feature type="compositionally biased region" description="Low complexity" evidence="16">
    <location>
        <begin position="681"/>
        <end position="696"/>
    </location>
</feature>
<dbReference type="RefSeq" id="XP_025424687.1">
    <property type="nucleotide sequence ID" value="XM_025568902.1"/>
</dbReference>
<dbReference type="Pfam" id="PF19303">
    <property type="entry name" value="Anticodon_3"/>
    <property type="match status" value="1"/>
</dbReference>
<dbReference type="OrthoDB" id="46159at2759"/>
<evidence type="ECO:0000256" key="15">
    <source>
        <dbReference type="PROSITE-ProRule" id="PRU00103"/>
    </source>
</evidence>